<organism evidence="1 2">
    <name type="scientific">Octopus vulgaris</name>
    <name type="common">Common octopus</name>
    <dbReference type="NCBI Taxonomy" id="6645"/>
    <lineage>
        <taxon>Eukaryota</taxon>
        <taxon>Metazoa</taxon>
        <taxon>Spiralia</taxon>
        <taxon>Lophotrochozoa</taxon>
        <taxon>Mollusca</taxon>
        <taxon>Cephalopoda</taxon>
        <taxon>Coleoidea</taxon>
        <taxon>Octopodiformes</taxon>
        <taxon>Octopoda</taxon>
        <taxon>Incirrata</taxon>
        <taxon>Octopodidae</taxon>
        <taxon>Octopus</taxon>
    </lineage>
</organism>
<accession>A0AA36F9J2</accession>
<sequence length="72" mass="8574">MGISIERRIRKKKRMSYEESINATLSCDAELRREMLSVIDRLVEEITSRFKRLHDIAKKYTFLTPSNLLDKE</sequence>
<keyword evidence="2" id="KW-1185">Reference proteome</keyword>
<proteinExistence type="predicted"/>
<reference evidence="1" key="1">
    <citation type="submission" date="2023-08" db="EMBL/GenBank/DDBJ databases">
        <authorList>
            <person name="Alioto T."/>
            <person name="Alioto T."/>
            <person name="Gomez Garrido J."/>
        </authorList>
    </citation>
    <scope>NUCLEOTIDE SEQUENCE</scope>
</reference>
<feature type="non-terminal residue" evidence="1">
    <location>
        <position position="72"/>
    </location>
</feature>
<evidence type="ECO:0000313" key="1">
    <source>
        <dbReference type="EMBL" id="CAI9729545.1"/>
    </source>
</evidence>
<evidence type="ECO:0000313" key="2">
    <source>
        <dbReference type="Proteomes" id="UP001162480"/>
    </source>
</evidence>
<protein>
    <submittedName>
        <fullName evidence="1">Uncharacterized protein</fullName>
    </submittedName>
</protein>
<gene>
    <name evidence="1" type="ORF">OCTVUL_1B012712</name>
</gene>
<dbReference type="AlphaFoldDB" id="A0AA36F9J2"/>
<name>A0AA36F9J2_OCTVU</name>
<dbReference type="Proteomes" id="UP001162480">
    <property type="component" value="Chromosome 10"/>
</dbReference>
<dbReference type="EMBL" id="OX597823">
    <property type="protein sequence ID" value="CAI9729545.1"/>
    <property type="molecule type" value="Genomic_DNA"/>
</dbReference>